<evidence type="ECO:0000313" key="6">
    <source>
        <dbReference type="Proteomes" id="UP000660024"/>
    </source>
</evidence>
<organism evidence="5 6">
    <name type="scientific">Pedobacter segetis</name>
    <dbReference type="NCBI Taxonomy" id="2793069"/>
    <lineage>
        <taxon>Bacteria</taxon>
        <taxon>Pseudomonadati</taxon>
        <taxon>Bacteroidota</taxon>
        <taxon>Sphingobacteriia</taxon>
        <taxon>Sphingobacteriales</taxon>
        <taxon>Sphingobacteriaceae</taxon>
        <taxon>Pedobacter</taxon>
    </lineage>
</organism>
<comment type="similarity">
    <text evidence="1 4">Belongs to the glycosyl hydrolase 43 family.</text>
</comment>
<evidence type="ECO:0000313" key="5">
    <source>
        <dbReference type="EMBL" id="MBK0383583.1"/>
    </source>
</evidence>
<dbReference type="InterPro" id="IPR023296">
    <property type="entry name" value="Glyco_hydro_beta-prop_sf"/>
</dbReference>
<evidence type="ECO:0000256" key="4">
    <source>
        <dbReference type="RuleBase" id="RU361187"/>
    </source>
</evidence>
<dbReference type="Pfam" id="PF04616">
    <property type="entry name" value="Glyco_hydro_43"/>
    <property type="match status" value="1"/>
</dbReference>
<dbReference type="PANTHER" id="PTHR42812:SF14">
    <property type="entry name" value="SECRETED PROTEIN"/>
    <property type="match status" value="1"/>
</dbReference>
<keyword evidence="3 4" id="KW-0326">Glycosidase</keyword>
<reference evidence="5 6" key="1">
    <citation type="submission" date="2020-12" db="EMBL/GenBank/DDBJ databases">
        <title>Bacterial novel species Pedobacter sp. SD-b isolated from soil.</title>
        <authorList>
            <person name="Jung H.-Y."/>
        </authorList>
    </citation>
    <scope>NUCLEOTIDE SEQUENCE [LARGE SCALE GENOMIC DNA]</scope>
    <source>
        <strain evidence="5 6">SD-b</strain>
    </source>
</reference>
<dbReference type="InterPro" id="IPR051795">
    <property type="entry name" value="Glycosyl_Hydrlase_43"/>
</dbReference>
<gene>
    <name evidence="5" type="ORF">I5M32_11500</name>
</gene>
<dbReference type="Proteomes" id="UP000660024">
    <property type="component" value="Unassembled WGS sequence"/>
</dbReference>
<evidence type="ECO:0000256" key="1">
    <source>
        <dbReference type="ARBA" id="ARBA00009865"/>
    </source>
</evidence>
<keyword evidence="2 4" id="KW-0378">Hydrolase</keyword>
<sequence length="336" mass="37966">MFKITLEKIITLLIIGILPIISFAQEATKYFDKYHVELHLTDEEIALKLPSNFKPLFNYPIRDVSICTGPDSTYYMTGTTGDPDWWSVTSEIKIWKSKDLKHWVPIISGERERATVWNVDREGVAWQQKIVERKGVKFRPLWAPEIHYFKGTFWLTYCFPQLGNGILKSTSGKAEGPYVSAFEPNVPINNQIDASLFLDDDGKVYSVSGGGVITPLKDDLSGVAGASTTVKPSNFSRIGFEGAFLFKTKGKYYMSAADFVNGKYTCFVASADHLYGPYGDRYIAIPHGGHNVFFQDFEGNWWSTFFGNEKGAPFKERPGILRVEFDEHGHIRPLVN</sequence>
<dbReference type="RefSeq" id="WP_200586438.1">
    <property type="nucleotide sequence ID" value="NZ_JAEHFY010000015.1"/>
</dbReference>
<dbReference type="Gene3D" id="2.115.10.20">
    <property type="entry name" value="Glycosyl hydrolase domain, family 43"/>
    <property type="match status" value="1"/>
</dbReference>
<accession>A0ABS1BL14</accession>
<dbReference type="CDD" id="cd08986">
    <property type="entry name" value="GH43-like"/>
    <property type="match status" value="1"/>
</dbReference>
<dbReference type="InterPro" id="IPR006710">
    <property type="entry name" value="Glyco_hydro_43"/>
</dbReference>
<dbReference type="SUPFAM" id="SSF75005">
    <property type="entry name" value="Arabinanase/levansucrase/invertase"/>
    <property type="match status" value="1"/>
</dbReference>
<evidence type="ECO:0000256" key="3">
    <source>
        <dbReference type="ARBA" id="ARBA00023295"/>
    </source>
</evidence>
<keyword evidence="6" id="KW-1185">Reference proteome</keyword>
<evidence type="ECO:0000256" key="2">
    <source>
        <dbReference type="ARBA" id="ARBA00022801"/>
    </source>
</evidence>
<proteinExistence type="inferred from homology"/>
<comment type="caution">
    <text evidence="5">The sequence shown here is derived from an EMBL/GenBank/DDBJ whole genome shotgun (WGS) entry which is preliminary data.</text>
</comment>
<dbReference type="PANTHER" id="PTHR42812">
    <property type="entry name" value="BETA-XYLOSIDASE"/>
    <property type="match status" value="1"/>
</dbReference>
<dbReference type="EMBL" id="JAEHFY010000015">
    <property type="protein sequence ID" value="MBK0383583.1"/>
    <property type="molecule type" value="Genomic_DNA"/>
</dbReference>
<name>A0ABS1BL14_9SPHI</name>
<protein>
    <submittedName>
        <fullName evidence="5">Family 43 glycosylhydrolase</fullName>
    </submittedName>
</protein>